<dbReference type="InterPro" id="IPR011698">
    <property type="entry name" value="GATase_3"/>
</dbReference>
<reference evidence="9 10" key="1">
    <citation type="submission" date="2019-01" db="EMBL/GenBank/DDBJ databases">
        <title>Insights into ecological role of a new deltaproteobacterial order Candidatus Sinidesulfobacterales (Sva0485) by metagenomics and metatranscriptomics.</title>
        <authorList>
            <person name="Tan S."/>
            <person name="Liu J."/>
            <person name="Fang Y."/>
            <person name="Hedlund B."/>
            <person name="Lian Z.-H."/>
            <person name="Huang L.-Y."/>
            <person name="Li J.-T."/>
            <person name="Huang L.-N."/>
            <person name="Li W.-J."/>
            <person name="Jiang H.-C."/>
            <person name="Dong H.-L."/>
            <person name="Shu W.-S."/>
        </authorList>
    </citation>
    <scope>NUCLEOTIDE SEQUENCE [LARGE SCALE GENOMIC DNA]</scope>
    <source>
        <strain evidence="9">AP4</strain>
    </source>
</reference>
<dbReference type="Pfam" id="PF01656">
    <property type="entry name" value="CbiA"/>
    <property type="match status" value="1"/>
</dbReference>
<evidence type="ECO:0000256" key="2">
    <source>
        <dbReference type="ARBA" id="ARBA00022598"/>
    </source>
</evidence>
<dbReference type="Gene3D" id="3.40.50.880">
    <property type="match status" value="1"/>
</dbReference>
<dbReference type="InterPro" id="IPR004484">
    <property type="entry name" value="CbiA/CobB_synth"/>
</dbReference>
<dbReference type="Pfam" id="PF07685">
    <property type="entry name" value="GATase_3"/>
    <property type="match status" value="1"/>
</dbReference>
<dbReference type="EMBL" id="SHMQ01000019">
    <property type="protein sequence ID" value="RZV38391.1"/>
    <property type="molecule type" value="Genomic_DNA"/>
</dbReference>
<evidence type="ECO:0000259" key="7">
    <source>
        <dbReference type="Pfam" id="PF01656"/>
    </source>
</evidence>
<feature type="domain" description="CobQ/CobB/MinD/ParA nucleotide binding" evidence="7">
    <location>
        <begin position="6"/>
        <end position="208"/>
    </location>
</feature>
<proteinExistence type="predicted"/>
<evidence type="ECO:0000256" key="3">
    <source>
        <dbReference type="ARBA" id="ARBA00022741"/>
    </source>
</evidence>
<evidence type="ECO:0000313" key="9">
    <source>
        <dbReference type="EMBL" id="RZV38391.1"/>
    </source>
</evidence>
<evidence type="ECO:0000256" key="6">
    <source>
        <dbReference type="ARBA" id="ARBA00022962"/>
    </source>
</evidence>
<dbReference type="GO" id="GO:0005524">
    <property type="term" value="F:ATP binding"/>
    <property type="evidence" value="ECO:0007669"/>
    <property type="project" value="UniProtKB-KW"/>
</dbReference>
<keyword evidence="4" id="KW-0067">ATP-binding</keyword>
<dbReference type="SUPFAM" id="SSF52540">
    <property type="entry name" value="P-loop containing nucleoside triphosphate hydrolases"/>
    <property type="match status" value="1"/>
</dbReference>
<dbReference type="Proteomes" id="UP000322454">
    <property type="component" value="Unassembled WGS sequence"/>
</dbReference>
<evidence type="ECO:0000256" key="5">
    <source>
        <dbReference type="ARBA" id="ARBA00022842"/>
    </source>
</evidence>
<dbReference type="NCBIfam" id="NF002204">
    <property type="entry name" value="PRK01077.1"/>
    <property type="match status" value="1"/>
</dbReference>
<keyword evidence="5" id="KW-0460">Magnesium</keyword>
<keyword evidence="2" id="KW-0436">Ligase</keyword>
<evidence type="ECO:0000256" key="1">
    <source>
        <dbReference type="ARBA" id="ARBA00001946"/>
    </source>
</evidence>
<dbReference type="InterPro" id="IPR029062">
    <property type="entry name" value="Class_I_gatase-like"/>
</dbReference>
<evidence type="ECO:0000256" key="4">
    <source>
        <dbReference type="ARBA" id="ARBA00022840"/>
    </source>
</evidence>
<gene>
    <name evidence="9" type="ORF">EVJ48_07015</name>
</gene>
<protein>
    <submittedName>
        <fullName evidence="9">Cobyrinate a,c-diamide synthase</fullName>
    </submittedName>
</protein>
<dbReference type="InterPro" id="IPR002586">
    <property type="entry name" value="CobQ/CobB/MinD/ParA_Nub-bd_dom"/>
</dbReference>
<keyword evidence="3" id="KW-0547">Nucleotide-binding</keyword>
<organism evidence="9 10">
    <name type="scientific">Candidatus Acidulodesulfobacterium acidiphilum</name>
    <dbReference type="NCBI Taxonomy" id="2597224"/>
    <lineage>
        <taxon>Bacteria</taxon>
        <taxon>Deltaproteobacteria</taxon>
        <taxon>Candidatus Acidulodesulfobacterales</taxon>
        <taxon>Candidatus Acidulodesulfobacterium</taxon>
    </lineage>
</organism>
<accession>A0A520XB83</accession>
<dbReference type="GO" id="GO:0042242">
    <property type="term" value="F:cobyrinic acid a,c-diamide synthase activity"/>
    <property type="evidence" value="ECO:0007669"/>
    <property type="project" value="InterPro"/>
</dbReference>
<dbReference type="PANTHER" id="PTHR43873:SF1">
    <property type="entry name" value="COBYRINATE A,C-DIAMIDE SYNTHASE"/>
    <property type="match status" value="1"/>
</dbReference>
<dbReference type="PROSITE" id="PS51274">
    <property type="entry name" value="GATASE_COBBQ"/>
    <property type="match status" value="1"/>
</dbReference>
<comment type="cofactor">
    <cofactor evidence="1">
        <name>Mg(2+)</name>
        <dbReference type="ChEBI" id="CHEBI:18420"/>
    </cofactor>
</comment>
<dbReference type="PANTHER" id="PTHR43873">
    <property type="entry name" value="COBYRINATE A,C-DIAMIDE SYNTHASE"/>
    <property type="match status" value="1"/>
</dbReference>
<evidence type="ECO:0000313" key="10">
    <source>
        <dbReference type="Proteomes" id="UP000322454"/>
    </source>
</evidence>
<dbReference type="SUPFAM" id="SSF52317">
    <property type="entry name" value="Class I glutamine amidotransferase-like"/>
    <property type="match status" value="1"/>
</dbReference>
<name>A0A520XB83_9DELT</name>
<feature type="domain" description="CobB/CobQ-like glutamine amidotransferase" evidence="8">
    <location>
        <begin position="324"/>
        <end position="541"/>
    </location>
</feature>
<sequence>MFAVYFASDRSSSGKSTVTLAFSRKLKDEGYSLSIYKAGPDFIDPIILSKALNSEIQVKNLDPFLIPDRFLTEWFFKETPPEFGSTVNAGVNFNGLNFYGGESKKAFIAESAMGLYDGNSFKVAKKFKFPVVLVMDCKKISSTMASLIYGLKNYKKGINVCGVILNNISSERHYEIIRKEIKENVGGVEVFGYIKNDENIFSIKERHLGLVVPESGYKTEGGYEDAVEFCGEDRKEISGFEKTVVKIKDAVFKNIDFKFMVNILEKNSKDFIGLIKKQTDKNCGGNNKSYNDNSRCFTDSKGNKINEGCNNSNYKTGKSVSKIKIAVAFDEAFFFYYNFNFEILKSFGAEIVFFSPLKDRFLPSGIKAVYIGGGYPEIYAGALENNHSIKKEIYEFHKNNGIIYGECGGLMYLCEKISYKGESYGACGIFPFEASMDKGGLLLGYRTVRLTENTFLGEAGLTINGHEFHYSKLLPPAPASTGASAVHMSADSAGLKTTSSETAVKTVTEYESLSAPGIWKREGYNVLNTIGSYVHLSFYSNRLAAENIVKSAKNL</sequence>
<dbReference type="AlphaFoldDB" id="A0A520XB83"/>
<evidence type="ECO:0000259" key="8">
    <source>
        <dbReference type="Pfam" id="PF07685"/>
    </source>
</evidence>
<keyword evidence="6" id="KW-0315">Glutamine amidotransferase</keyword>
<dbReference type="InterPro" id="IPR027417">
    <property type="entry name" value="P-loop_NTPase"/>
</dbReference>
<dbReference type="Gene3D" id="3.40.50.300">
    <property type="entry name" value="P-loop containing nucleotide triphosphate hydrolases"/>
    <property type="match status" value="1"/>
</dbReference>
<comment type="caution">
    <text evidence="9">The sequence shown here is derived from an EMBL/GenBank/DDBJ whole genome shotgun (WGS) entry which is preliminary data.</text>
</comment>